<dbReference type="SUPFAM" id="SSF51735">
    <property type="entry name" value="NAD(P)-binding Rossmann-fold domains"/>
    <property type="match status" value="1"/>
</dbReference>
<organism evidence="3 4">
    <name type="scientific">Anaeramoeba flamelloides</name>
    <dbReference type="NCBI Taxonomy" id="1746091"/>
    <lineage>
        <taxon>Eukaryota</taxon>
        <taxon>Metamonada</taxon>
        <taxon>Anaeramoebidae</taxon>
        <taxon>Anaeramoeba</taxon>
    </lineage>
</organism>
<evidence type="ECO:0000313" key="4">
    <source>
        <dbReference type="Proteomes" id="UP001150062"/>
    </source>
</evidence>
<dbReference type="Pfam" id="PF00106">
    <property type="entry name" value="adh_short"/>
    <property type="match status" value="1"/>
</dbReference>
<evidence type="ECO:0000313" key="3">
    <source>
        <dbReference type="EMBL" id="KAJ6243899.1"/>
    </source>
</evidence>
<dbReference type="EMBL" id="JAOAOG010000167">
    <property type="protein sequence ID" value="KAJ6243899.1"/>
    <property type="molecule type" value="Genomic_DNA"/>
</dbReference>
<evidence type="ECO:0000256" key="1">
    <source>
        <dbReference type="ARBA" id="ARBA00006484"/>
    </source>
</evidence>
<dbReference type="InterPro" id="IPR002347">
    <property type="entry name" value="SDR_fam"/>
</dbReference>
<comment type="similarity">
    <text evidence="1">Belongs to the short-chain dehydrogenases/reductases (SDR) family.</text>
</comment>
<keyword evidence="2" id="KW-0560">Oxidoreductase</keyword>
<name>A0ABQ8YHB3_9EUKA</name>
<dbReference type="Proteomes" id="UP001150062">
    <property type="component" value="Unassembled WGS sequence"/>
</dbReference>
<keyword evidence="4" id="KW-1185">Reference proteome</keyword>
<protein>
    <submittedName>
        <fullName evidence="3">Oxidoreductase</fullName>
    </submittedName>
</protein>
<dbReference type="PANTHER" id="PTHR42901">
    <property type="entry name" value="ALCOHOL DEHYDROGENASE"/>
    <property type="match status" value="1"/>
</dbReference>
<accession>A0ABQ8YHB3</accession>
<reference evidence="3" key="1">
    <citation type="submission" date="2022-08" db="EMBL/GenBank/DDBJ databases">
        <title>Novel sulfate-reducing endosymbionts in the free-living metamonad Anaeramoeba.</title>
        <authorList>
            <person name="Jerlstrom-Hultqvist J."/>
            <person name="Cepicka I."/>
            <person name="Gallot-Lavallee L."/>
            <person name="Salas-Leiva D."/>
            <person name="Curtis B.A."/>
            <person name="Zahonova K."/>
            <person name="Pipaliya S."/>
            <person name="Dacks J."/>
            <person name="Roger A.J."/>
        </authorList>
    </citation>
    <scope>NUCLEOTIDE SEQUENCE</scope>
    <source>
        <strain evidence="3">Schooner1</strain>
    </source>
</reference>
<dbReference type="PANTHER" id="PTHR42901:SF1">
    <property type="entry name" value="ALCOHOL DEHYDROGENASE"/>
    <property type="match status" value="1"/>
</dbReference>
<comment type="caution">
    <text evidence="3">The sequence shown here is derived from an EMBL/GenBank/DDBJ whole genome shotgun (WGS) entry which is preliminary data.</text>
</comment>
<dbReference type="PRINTS" id="PR00081">
    <property type="entry name" value="GDHRDH"/>
</dbReference>
<evidence type="ECO:0000256" key="2">
    <source>
        <dbReference type="ARBA" id="ARBA00023002"/>
    </source>
</evidence>
<dbReference type="Gene3D" id="3.40.50.720">
    <property type="entry name" value="NAD(P)-binding Rossmann-like Domain"/>
    <property type="match status" value="1"/>
</dbReference>
<gene>
    <name evidence="3" type="ORF">M0813_21688</name>
</gene>
<dbReference type="InterPro" id="IPR036291">
    <property type="entry name" value="NAD(P)-bd_dom_sf"/>
</dbReference>
<sequence length="312" mass="35227">MFSFLSILLFLILVPILIKIVPTFYLRYKRKVTNVREKYNCEYALVTGASTGVGFAVCDLLASQGIKVILVSRSEERLEIAKKKLLEKHPNGSFIVKPIDLGQDGSVVSETLEREFGDYNISMVFNNAGYNVPWRLEEVEWSKAQTMLNCNVVAYAAVSHWFLNKWKTQRKGNERAAVVFTSSGASYLPTGLYTELYSSAKSFVSMFAQSFGIRARKFGIDIIDIQTGPVKSEFLKRAGFESLKESMSSAQDPSIVAKMMLNGIGKFYSIDQHWSVCIMQLVSQYLGANALCLLSRFMPQDLHRKKDKQKEN</sequence>
<proteinExistence type="inferred from homology"/>